<dbReference type="AlphaFoldDB" id="A0A6P1TIF8"/>
<feature type="compositionally biased region" description="Low complexity" evidence="6">
    <location>
        <begin position="27"/>
        <end position="50"/>
    </location>
</feature>
<evidence type="ECO:0000313" key="8">
    <source>
        <dbReference type="EMBL" id="QHQ59831.1"/>
    </source>
</evidence>
<keyword evidence="2 7" id="KW-0732">Signal</keyword>
<dbReference type="Proteomes" id="UP000464314">
    <property type="component" value="Chromosome"/>
</dbReference>
<protein>
    <submittedName>
        <fullName evidence="8">Extracellular solute-binding protein</fullName>
    </submittedName>
</protein>
<dbReference type="PANTHER" id="PTHR43649:SF33">
    <property type="entry name" value="POLYGALACTURONAN_RHAMNOGALACTURONAN-BINDING PROTEIN YTCQ"/>
    <property type="match status" value="1"/>
</dbReference>
<dbReference type="InterPro" id="IPR050490">
    <property type="entry name" value="Bact_solute-bd_prot1"/>
</dbReference>
<evidence type="ECO:0000313" key="9">
    <source>
        <dbReference type="Proteomes" id="UP000464314"/>
    </source>
</evidence>
<keyword evidence="9" id="KW-1185">Reference proteome</keyword>
<accession>A0A6P1TIF8</accession>
<dbReference type="Pfam" id="PF01547">
    <property type="entry name" value="SBP_bac_1"/>
    <property type="match status" value="1"/>
</dbReference>
<proteinExistence type="predicted"/>
<organism evidence="8 9">
    <name type="scientific">Anaerocolumna sedimenticola</name>
    <dbReference type="NCBI Taxonomy" id="2696063"/>
    <lineage>
        <taxon>Bacteria</taxon>
        <taxon>Bacillati</taxon>
        <taxon>Bacillota</taxon>
        <taxon>Clostridia</taxon>
        <taxon>Lachnospirales</taxon>
        <taxon>Lachnospiraceae</taxon>
        <taxon>Anaerocolumna</taxon>
    </lineage>
</organism>
<dbReference type="PROSITE" id="PS51257">
    <property type="entry name" value="PROKAR_LIPOPROTEIN"/>
    <property type="match status" value="1"/>
</dbReference>
<evidence type="ECO:0000256" key="6">
    <source>
        <dbReference type="SAM" id="MobiDB-lite"/>
    </source>
</evidence>
<sequence length="538" mass="59722">MKRKLTATCALLLVAAMTFTACGSKTSNTTKTTISTATSTEADTATTAPTDNGEAPEEISVMVWDRGNAAPNTTSTDNALTKWIQEQVLQACNVKVNFVSVPRSGSDDKLNIMMAGGTAPDIVFTYSQNLYGSYVTSNGLADLTDAYANNGSTIKNNIGDIQYMGQMDGKQYAIMKRRGQQVPRHVSYIRKDWLDKLGMEVPKTKEELFTALRAFKEKNPGNVDNVIPWAMGGTTDTEKFYLNFIGSYVPELSEKDAYIYSENFKIFAPGAVDGLKQMNQLYNEGLITNNFATDTTNDIFKQDMCAGNVGFTLDDATNIFDYIPVLKTNVVDAKFVPLMCFDTPEGSYINPTEPLFGMFIMVPATGSDKVDACMKYLNWQADPAVAENIEFTPDHKVSDEGVPQSLTEDELYAKGYPGTTADLNIVNQHFTYVDNKEAVISSWTATLSWEDKEWFTNLYDVENTNQYVYPTFPAVLESEATYLSNVKVMAIEYVYKLISCDPSKFDSLQKSEYDKILNTGLSKILEERAAYYDANATK</sequence>
<keyword evidence="4" id="KW-0564">Palmitate</keyword>
<evidence type="ECO:0000256" key="2">
    <source>
        <dbReference type="ARBA" id="ARBA00022729"/>
    </source>
</evidence>
<evidence type="ECO:0000256" key="1">
    <source>
        <dbReference type="ARBA" id="ARBA00022475"/>
    </source>
</evidence>
<dbReference type="RefSeq" id="WP_161836667.1">
    <property type="nucleotide sequence ID" value="NZ_CP048000.1"/>
</dbReference>
<feature type="chain" id="PRO_5039371271" evidence="7">
    <location>
        <begin position="21"/>
        <end position="538"/>
    </location>
</feature>
<evidence type="ECO:0000256" key="3">
    <source>
        <dbReference type="ARBA" id="ARBA00023136"/>
    </source>
</evidence>
<dbReference type="KEGG" id="anr:Ana3638_02610"/>
<gene>
    <name evidence="8" type="ORF">Ana3638_02610</name>
</gene>
<reference evidence="8 9" key="1">
    <citation type="submission" date="2020-01" db="EMBL/GenBank/DDBJ databases">
        <title>Genome analysis of Anaerocolumna sp. CBA3638.</title>
        <authorList>
            <person name="Kim J."/>
            <person name="Roh S.W."/>
        </authorList>
    </citation>
    <scope>NUCLEOTIDE SEQUENCE [LARGE SCALE GENOMIC DNA]</scope>
    <source>
        <strain evidence="8 9">CBA3638</strain>
    </source>
</reference>
<keyword evidence="3" id="KW-0472">Membrane</keyword>
<evidence type="ECO:0000256" key="4">
    <source>
        <dbReference type="ARBA" id="ARBA00023139"/>
    </source>
</evidence>
<dbReference type="Gene3D" id="3.40.190.10">
    <property type="entry name" value="Periplasmic binding protein-like II"/>
    <property type="match status" value="2"/>
</dbReference>
<dbReference type="InterPro" id="IPR006059">
    <property type="entry name" value="SBP"/>
</dbReference>
<keyword evidence="1" id="KW-1003">Cell membrane</keyword>
<evidence type="ECO:0000256" key="7">
    <source>
        <dbReference type="SAM" id="SignalP"/>
    </source>
</evidence>
<feature type="signal peptide" evidence="7">
    <location>
        <begin position="1"/>
        <end position="20"/>
    </location>
</feature>
<dbReference type="SUPFAM" id="SSF53850">
    <property type="entry name" value="Periplasmic binding protein-like II"/>
    <property type="match status" value="1"/>
</dbReference>
<name>A0A6P1TIF8_9FIRM</name>
<keyword evidence="5" id="KW-0449">Lipoprotein</keyword>
<evidence type="ECO:0000256" key="5">
    <source>
        <dbReference type="ARBA" id="ARBA00023288"/>
    </source>
</evidence>
<feature type="region of interest" description="Disordered" evidence="6">
    <location>
        <begin position="27"/>
        <end position="55"/>
    </location>
</feature>
<dbReference type="EMBL" id="CP048000">
    <property type="protein sequence ID" value="QHQ59831.1"/>
    <property type="molecule type" value="Genomic_DNA"/>
</dbReference>
<dbReference type="PANTHER" id="PTHR43649">
    <property type="entry name" value="ARABINOSE-BINDING PROTEIN-RELATED"/>
    <property type="match status" value="1"/>
</dbReference>